<dbReference type="InterPro" id="IPR023296">
    <property type="entry name" value="Glyco_hydro_beta-prop_sf"/>
</dbReference>
<organism evidence="2 3">
    <name type="scientific">Siculibacillus lacustris</name>
    <dbReference type="NCBI Taxonomy" id="1549641"/>
    <lineage>
        <taxon>Bacteria</taxon>
        <taxon>Pseudomonadati</taxon>
        <taxon>Pseudomonadota</taxon>
        <taxon>Alphaproteobacteria</taxon>
        <taxon>Hyphomicrobiales</taxon>
        <taxon>Ancalomicrobiaceae</taxon>
        <taxon>Siculibacillus</taxon>
    </lineage>
</organism>
<dbReference type="SUPFAM" id="SSF75005">
    <property type="entry name" value="Arabinanase/levansucrase/invertase"/>
    <property type="match status" value="1"/>
</dbReference>
<dbReference type="EMBL" id="SJFN01000020">
    <property type="protein sequence ID" value="TBW36472.1"/>
    <property type="molecule type" value="Genomic_DNA"/>
</dbReference>
<name>A0A4Q9VMD2_9HYPH</name>
<dbReference type="AlphaFoldDB" id="A0A4Q9VMD2"/>
<feature type="domain" description="Glucosamine inositolphosphorylceramide transferase 1 N-terminal" evidence="1">
    <location>
        <begin position="257"/>
        <end position="482"/>
    </location>
</feature>
<protein>
    <recommendedName>
        <fullName evidence="1">Glucosamine inositolphosphorylceramide transferase 1 N-terminal domain-containing protein</fullName>
    </recommendedName>
</protein>
<sequence length="512" mass="56114">MNITVYVPADRSRRWHLRVVTQIARLPGSVVAVIPIGTDRTPPGLDLLFDLERLIGGSRDETAVDLIPLRDFEVFRAGSATVDLVVDLAGADVSSSIRTIRLSCGGLPPLAGAASSAIGEEPPILSAEICDGEGRHVFDSWVIAVEDRCRASASTSMILARAAQLAILATRSAVAATASPRTGLVGDVPAFRAVGSTAVAALAGATLGRRIARRLKRAVTAPQDWRTVWRLRRPRSEADAPETDPTPFHMVADDGRRFYADPFPITVSGRTFLFLEEFPYATGRGLLSVCEIGDDGRPSKFRPILEQNCHLSYPGVFEYGGEIYMVPETTGRRTVELWRSSRFPDQWELHATLLSCFELHDPTIAEIDGGWWMFGTGRDPWCSSWDALHVLRAPSLFGPWVEVDECPTRVDVRSSRPGGRLFRHGGSWHRPVQDSSKGYGSGLAVVGLDLRDGGAPRETVVRRLRPSAPFHGLHTWNRARHERGVFEAMDVLGPRYAPDHPLSLFGEGQPHP</sequence>
<keyword evidence="3" id="KW-1185">Reference proteome</keyword>
<gene>
    <name evidence="2" type="ORF">EYW49_14130</name>
</gene>
<dbReference type="OrthoDB" id="3771157at2"/>
<dbReference type="Proteomes" id="UP000292781">
    <property type="component" value="Unassembled WGS sequence"/>
</dbReference>
<evidence type="ECO:0000259" key="1">
    <source>
        <dbReference type="Pfam" id="PF24793"/>
    </source>
</evidence>
<evidence type="ECO:0000313" key="3">
    <source>
        <dbReference type="Proteomes" id="UP000292781"/>
    </source>
</evidence>
<dbReference type="RefSeq" id="WP_131310229.1">
    <property type="nucleotide sequence ID" value="NZ_SJFN01000020.1"/>
</dbReference>
<reference evidence="2 3" key="1">
    <citation type="submission" date="2019-02" db="EMBL/GenBank/DDBJ databases">
        <title>Siculibacillus lacustris gen. nov., sp. nov., a new rosette-forming bacterium isolated from a freshwater crater lake (Lake St. Ana, Romania).</title>
        <authorList>
            <person name="Felfoldi T."/>
            <person name="Marton Z."/>
            <person name="Szabo A."/>
            <person name="Mentes A."/>
            <person name="Boka K."/>
            <person name="Marialigeti K."/>
            <person name="Mathe I."/>
            <person name="Koncz M."/>
            <person name="Schumann P."/>
            <person name="Toth E."/>
        </authorList>
    </citation>
    <scope>NUCLEOTIDE SEQUENCE [LARGE SCALE GENOMIC DNA]</scope>
    <source>
        <strain evidence="2 3">SA-279</strain>
    </source>
</reference>
<evidence type="ECO:0000313" key="2">
    <source>
        <dbReference type="EMBL" id="TBW36472.1"/>
    </source>
</evidence>
<comment type="caution">
    <text evidence="2">The sequence shown here is derived from an EMBL/GenBank/DDBJ whole genome shotgun (WGS) entry which is preliminary data.</text>
</comment>
<accession>A0A4Q9VMD2</accession>
<proteinExistence type="predicted"/>
<dbReference type="Gene3D" id="2.115.10.20">
    <property type="entry name" value="Glycosyl hydrolase domain, family 43"/>
    <property type="match status" value="1"/>
</dbReference>
<dbReference type="Pfam" id="PF24793">
    <property type="entry name" value="GINT1_N"/>
    <property type="match status" value="1"/>
</dbReference>
<dbReference type="InterPro" id="IPR056442">
    <property type="entry name" value="GINT1_N"/>
</dbReference>